<protein>
    <recommendedName>
        <fullName evidence="5 14">NADH dehydrogenase [ubiquinone] 1 alpha subcomplex subunit 2</fullName>
    </recommendedName>
</protein>
<evidence type="ECO:0000256" key="11">
    <source>
        <dbReference type="ARBA" id="ARBA00023128"/>
    </source>
</evidence>
<comment type="function">
    <text evidence="1 14">Accessory subunit of the mitochondrial membrane respiratory chain NADH dehydrogenase (Complex I), that is believed not to be involved in catalysis. Complex I functions in the transfer of electrons from NADH to the respiratory chain. The immediate electron acceptor for the enzyme is believed to be ubiquinone.</text>
</comment>
<evidence type="ECO:0000259" key="15">
    <source>
        <dbReference type="SMART" id="SM00916"/>
    </source>
</evidence>
<dbReference type="PANTHER" id="PTHR12878">
    <property type="entry name" value="NADH-UBIQUINONE OXIDOREDUCTASE B8 SUBUNIT"/>
    <property type="match status" value="1"/>
</dbReference>
<dbReference type="InterPro" id="IPR016464">
    <property type="entry name" value="NADH_Ub_cplx-1_asu_su-2"/>
</dbReference>
<keyword evidence="10" id="KW-0007">Acetylation</keyword>
<proteinExistence type="inferred from homology"/>
<evidence type="ECO:0000256" key="2">
    <source>
        <dbReference type="ARBA" id="ARBA00004443"/>
    </source>
</evidence>
<organism evidence="16 17">
    <name type="scientific">Eptatretus burgeri</name>
    <name type="common">Inshore hagfish</name>
    <dbReference type="NCBI Taxonomy" id="7764"/>
    <lineage>
        <taxon>Eukaryota</taxon>
        <taxon>Metazoa</taxon>
        <taxon>Chordata</taxon>
        <taxon>Craniata</taxon>
        <taxon>Vertebrata</taxon>
        <taxon>Cyclostomata</taxon>
        <taxon>Myxini</taxon>
        <taxon>Myxiniformes</taxon>
        <taxon>Myxinidae</taxon>
        <taxon>Eptatretinae</taxon>
        <taxon>Eptatretus</taxon>
    </lineage>
</organism>
<dbReference type="SMART" id="SM00916">
    <property type="entry name" value="L51_S25_CI-B8"/>
    <property type="match status" value="1"/>
</dbReference>
<keyword evidence="9 14" id="KW-0249">Electron transport</keyword>
<reference evidence="16" key="1">
    <citation type="submission" date="2025-08" db="UniProtKB">
        <authorList>
            <consortium name="Ensembl"/>
        </authorList>
    </citation>
    <scope>IDENTIFICATION</scope>
</reference>
<dbReference type="OMA" id="FIEQQYV"/>
<comment type="subunit">
    <text evidence="4">Complex I is composed of 45 different subunits.</text>
</comment>
<dbReference type="FunFam" id="3.40.30.10:FF:000127">
    <property type="entry name" value="NADH dehydrogenase [ubiquinone] 1 alpha subcomplex subunit 2"/>
    <property type="match status" value="1"/>
</dbReference>
<evidence type="ECO:0000313" key="16">
    <source>
        <dbReference type="Ensembl" id="ENSEBUP00000019896.1"/>
    </source>
</evidence>
<evidence type="ECO:0000313" key="17">
    <source>
        <dbReference type="Proteomes" id="UP000694388"/>
    </source>
</evidence>
<dbReference type="InterPro" id="IPR036249">
    <property type="entry name" value="Thioredoxin-like_sf"/>
</dbReference>
<evidence type="ECO:0000256" key="7">
    <source>
        <dbReference type="ARBA" id="ARBA00022660"/>
    </source>
</evidence>
<comment type="subcellular location">
    <subcellularLocation>
        <location evidence="2 14">Mitochondrion inner membrane</location>
        <topology evidence="2 14">Peripheral membrane protein</topology>
        <orientation evidence="2 14">Matrix side</orientation>
    </subcellularLocation>
</comment>
<dbReference type="Pfam" id="PF05047">
    <property type="entry name" value="L51_S25_CI-B8"/>
    <property type="match status" value="1"/>
</dbReference>
<dbReference type="InterPro" id="IPR007741">
    <property type="entry name" value="Ribosomal_mL43/mS25/NADH_DH"/>
</dbReference>
<dbReference type="SUPFAM" id="SSF52833">
    <property type="entry name" value="Thioredoxin-like"/>
    <property type="match status" value="1"/>
</dbReference>
<evidence type="ECO:0000256" key="3">
    <source>
        <dbReference type="ARBA" id="ARBA00008939"/>
    </source>
</evidence>
<keyword evidence="7 14" id="KW-0679">Respiratory chain</keyword>
<evidence type="ECO:0000256" key="14">
    <source>
        <dbReference type="PIRNR" id="PIRNR005822"/>
    </source>
</evidence>
<feature type="domain" description="Ribosomal protein/NADH dehydrogenase" evidence="15">
    <location>
        <begin position="27"/>
        <end position="100"/>
    </location>
</feature>
<evidence type="ECO:0000256" key="6">
    <source>
        <dbReference type="ARBA" id="ARBA00022448"/>
    </source>
</evidence>
<accession>A0A8C4QU58</accession>
<evidence type="ECO:0000256" key="9">
    <source>
        <dbReference type="ARBA" id="ARBA00022982"/>
    </source>
</evidence>
<keyword evidence="6 14" id="KW-0813">Transport</keyword>
<keyword evidence="11 14" id="KW-0496">Mitochondrion</keyword>
<evidence type="ECO:0000256" key="5">
    <source>
        <dbReference type="ARBA" id="ARBA00016394"/>
    </source>
</evidence>
<keyword evidence="8 14" id="KW-0999">Mitochondrion inner membrane</keyword>
<evidence type="ECO:0000256" key="8">
    <source>
        <dbReference type="ARBA" id="ARBA00022792"/>
    </source>
</evidence>
<sequence>MAAALIQRSFTSAISQHVRELRFHLCQTAPSSRGVREFIEQYYVPLKQANPALPLLVRESSGVQPRLWARYAFGQEETVSLKNMTAEQVAQAVKQLAKPH</sequence>
<comment type="similarity">
    <text evidence="3">Belongs to the complex I NDUFA2 subunit family.</text>
</comment>
<keyword evidence="17" id="KW-1185">Reference proteome</keyword>
<dbReference type="GO" id="GO:0005743">
    <property type="term" value="C:mitochondrial inner membrane"/>
    <property type="evidence" value="ECO:0007669"/>
    <property type="project" value="UniProtKB-SubCell"/>
</dbReference>
<dbReference type="PANTHER" id="PTHR12878:SF0">
    <property type="entry name" value="NADH DEHYDROGENASE [UBIQUINONE] 1 ALPHA SUBCOMPLEX SUBUNIT 2"/>
    <property type="match status" value="1"/>
</dbReference>
<dbReference type="Proteomes" id="UP000694388">
    <property type="component" value="Unplaced"/>
</dbReference>
<dbReference type="PIRSF" id="PIRSF005822">
    <property type="entry name" value="NDUA2"/>
    <property type="match status" value="1"/>
</dbReference>
<name>A0A8C4QU58_EPTBU</name>
<evidence type="ECO:0000256" key="4">
    <source>
        <dbReference type="ARBA" id="ARBA00011533"/>
    </source>
</evidence>
<evidence type="ECO:0000256" key="13">
    <source>
        <dbReference type="ARBA" id="ARBA00023157"/>
    </source>
</evidence>
<evidence type="ECO:0000256" key="10">
    <source>
        <dbReference type="ARBA" id="ARBA00022990"/>
    </source>
</evidence>
<keyword evidence="13" id="KW-1015">Disulfide bond</keyword>
<reference evidence="16" key="2">
    <citation type="submission" date="2025-09" db="UniProtKB">
        <authorList>
            <consortium name="Ensembl"/>
        </authorList>
    </citation>
    <scope>IDENTIFICATION</scope>
</reference>
<dbReference type="GO" id="GO:0045271">
    <property type="term" value="C:respiratory chain complex I"/>
    <property type="evidence" value="ECO:0007669"/>
    <property type="project" value="UniProtKB-ARBA"/>
</dbReference>
<dbReference type="Ensembl" id="ENSEBUT00000020470.1">
    <property type="protein sequence ID" value="ENSEBUP00000019896.1"/>
    <property type="gene ID" value="ENSEBUG00000012351.1"/>
</dbReference>
<keyword evidence="12 14" id="KW-0472">Membrane</keyword>
<evidence type="ECO:0000256" key="1">
    <source>
        <dbReference type="ARBA" id="ARBA00003195"/>
    </source>
</evidence>
<evidence type="ECO:0000256" key="12">
    <source>
        <dbReference type="ARBA" id="ARBA00023136"/>
    </source>
</evidence>
<dbReference type="GeneTree" id="ENSGT00390000006178"/>
<dbReference type="Gene3D" id="3.40.30.10">
    <property type="entry name" value="Glutaredoxin"/>
    <property type="match status" value="1"/>
</dbReference>
<dbReference type="AlphaFoldDB" id="A0A8C4QU58"/>